<evidence type="ECO:0000256" key="2">
    <source>
        <dbReference type="ARBA" id="ARBA00008661"/>
    </source>
</evidence>
<dbReference type="PANTHER" id="PTHR11214:SF365">
    <property type="entry name" value="HEXOSYLTRANSFERASE"/>
    <property type="match status" value="1"/>
</dbReference>
<feature type="transmembrane region" description="Helical" evidence="10">
    <location>
        <begin position="6"/>
        <end position="26"/>
    </location>
</feature>
<evidence type="ECO:0000313" key="11">
    <source>
        <dbReference type="Proteomes" id="UP001652625"/>
    </source>
</evidence>
<evidence type="ECO:0000256" key="1">
    <source>
        <dbReference type="ARBA" id="ARBA00004323"/>
    </source>
</evidence>
<keyword evidence="11" id="KW-1185">Reference proteome</keyword>
<dbReference type="InterPro" id="IPR002659">
    <property type="entry name" value="Glyco_trans_31"/>
</dbReference>
<dbReference type="InterPro" id="IPR029044">
    <property type="entry name" value="Nucleotide-diphossugar_trans"/>
</dbReference>
<evidence type="ECO:0000256" key="4">
    <source>
        <dbReference type="ARBA" id="ARBA00022679"/>
    </source>
</evidence>
<evidence type="ECO:0000313" key="12">
    <source>
        <dbReference type="RefSeq" id="XP_065658359.1"/>
    </source>
</evidence>
<dbReference type="EC" id="2.4.1.-" evidence="10"/>
<evidence type="ECO:0000256" key="5">
    <source>
        <dbReference type="ARBA" id="ARBA00022692"/>
    </source>
</evidence>
<protein>
    <recommendedName>
        <fullName evidence="10">Hexosyltransferase</fullName>
        <ecNumber evidence="10">2.4.1.-</ecNumber>
    </recommendedName>
</protein>
<dbReference type="SUPFAM" id="SSF53448">
    <property type="entry name" value="Nucleotide-diphospho-sugar transferases"/>
    <property type="match status" value="1"/>
</dbReference>
<dbReference type="Pfam" id="PF01762">
    <property type="entry name" value="Galactosyl_T"/>
    <property type="match status" value="1"/>
</dbReference>
<comment type="similarity">
    <text evidence="2 10">Belongs to the glycosyltransferase 31 family.</text>
</comment>
<evidence type="ECO:0000256" key="8">
    <source>
        <dbReference type="ARBA" id="ARBA00023034"/>
    </source>
</evidence>
<dbReference type="RefSeq" id="XP_065658359.1">
    <property type="nucleotide sequence ID" value="XM_065802287.1"/>
</dbReference>
<evidence type="ECO:0000256" key="7">
    <source>
        <dbReference type="ARBA" id="ARBA00022989"/>
    </source>
</evidence>
<proteinExistence type="inferred from homology"/>
<name>A0ABM4C9M9_HYDVU</name>
<evidence type="ECO:0000256" key="3">
    <source>
        <dbReference type="ARBA" id="ARBA00022676"/>
    </source>
</evidence>
<evidence type="ECO:0000256" key="6">
    <source>
        <dbReference type="ARBA" id="ARBA00022968"/>
    </source>
</evidence>
<keyword evidence="8 10" id="KW-0333">Golgi apparatus</keyword>
<reference evidence="12" key="1">
    <citation type="submission" date="2025-08" db="UniProtKB">
        <authorList>
            <consortium name="RefSeq"/>
        </authorList>
    </citation>
    <scope>IDENTIFICATION</scope>
</reference>
<dbReference type="PANTHER" id="PTHR11214">
    <property type="entry name" value="BETA-1,3-N-ACETYLGLUCOSAMINYLTRANSFERASE"/>
    <property type="match status" value="1"/>
</dbReference>
<gene>
    <name evidence="12" type="primary">LOC105850666</name>
</gene>
<keyword evidence="6 10" id="KW-0735">Signal-anchor</keyword>
<organism evidence="11 12">
    <name type="scientific">Hydra vulgaris</name>
    <name type="common">Hydra</name>
    <name type="synonym">Hydra attenuata</name>
    <dbReference type="NCBI Taxonomy" id="6087"/>
    <lineage>
        <taxon>Eukaryota</taxon>
        <taxon>Metazoa</taxon>
        <taxon>Cnidaria</taxon>
        <taxon>Hydrozoa</taxon>
        <taxon>Hydroidolina</taxon>
        <taxon>Anthoathecata</taxon>
        <taxon>Aplanulata</taxon>
        <taxon>Hydridae</taxon>
        <taxon>Hydra</taxon>
    </lineage>
</organism>
<sequence length="358" mass="41315">MRLSLVPTILAAATISIVIMLSNLIIKNNAFVDFAISSIENSTTELKVTLYKLKKDQQEASKYLQIKSQINKVQKKKKTVKKIENTNVGNFSFTMDLDILKQLHTLSFIKLDSVVKYNTTYKLLVLVTSHSRNYWRREWIRSLWGNKSVWKEKKWRIVFVTGQEPDDKVMKKLNREAKKFKDILCVNITEDFYLLSHKLIVGLTWSLHNLNFRFLLKVDDDVFVNINNAIRFVDNTTTSDGYYGSVIINNLVERIGKYAVSKKEHLSEIYSPYCSGGGYILTRKSVVDIIPYFDIKRPLKIDDAYIGETAMRAGISATQSNGFYMSNTWCEYKKDIIVSHPANDFKCLNHLTNESAKK</sequence>
<comment type="subcellular location">
    <subcellularLocation>
        <location evidence="1 10">Golgi apparatus membrane</location>
        <topology evidence="1 10">Single-pass type II membrane protein</topology>
    </subcellularLocation>
</comment>
<keyword evidence="9 10" id="KW-0472">Membrane</keyword>
<dbReference type="GeneID" id="105850666"/>
<dbReference type="Proteomes" id="UP001652625">
    <property type="component" value="Chromosome 08"/>
</dbReference>
<evidence type="ECO:0000256" key="9">
    <source>
        <dbReference type="ARBA" id="ARBA00023136"/>
    </source>
</evidence>
<accession>A0ABM4C9M9</accession>
<keyword evidence="4" id="KW-0808">Transferase</keyword>
<dbReference type="Gene3D" id="3.90.550.50">
    <property type="match status" value="1"/>
</dbReference>
<keyword evidence="7 10" id="KW-1133">Transmembrane helix</keyword>
<keyword evidence="3 10" id="KW-0328">Glycosyltransferase</keyword>
<keyword evidence="5 10" id="KW-0812">Transmembrane</keyword>
<evidence type="ECO:0000256" key="10">
    <source>
        <dbReference type="RuleBase" id="RU363063"/>
    </source>
</evidence>